<dbReference type="InterPro" id="IPR051329">
    <property type="entry name" value="NIR_SIR_4Fe-4S"/>
</dbReference>
<protein>
    <submittedName>
        <fullName evidence="11">NirA family protein</fullName>
    </submittedName>
</protein>
<keyword evidence="12" id="KW-1185">Reference proteome</keyword>
<keyword evidence="3" id="KW-0349">Heme</keyword>
<sequence length="580" mass="61273">MNDAAFSPEQQEYLKGFMAGVEARRGALRPAGDGGGGGGGGGGPPDALRAAQDATIARGGKLVAQEEAKREKHPLDRWSELTARAAEGKFPKPIDDFIGRYHGLFFVGPAQNAFMCRLRIPGGILAAHQLDAIADIAAECAGGYADVTTRANLQFREIPADKGPVVVMRLGDIGLLPRGTGADNIRNLTASPTAGIDAQELMDTRPIIRALHHHILHTRDLFALPRKFNISVSGGGAVEVLQETNDIALSAVTTAAGLRFRLTLGGITGHRDFARPTGVVVAEADIIPVCDAILRVFIAEGDRTDRAKARLKYVLDRMSMDAFLGLVEQRLGRPLERIAEADIIAPPPPAKHGHVGVHAQKQPGLTYIGVMGAVGRLTVAQLRGVADIARRFGSGTIRLTVWQNLLISDVPEARVAPALDAIAALGLTHQASSIRGGLVACTGNAGCKFAASNTKRHAAELSAFLEAHLAFAEPVNIHLTGCHHSCAQHYVADIGLLAAKVERGEDLVEGYDLHLGGGAGPEQKIGRLIRPKVAHDELGPVVLGVLRGWLDQRAPGESFHAFCAARDDAALIALAGETTP</sequence>
<dbReference type="SUPFAM" id="SSF55124">
    <property type="entry name" value="Nitrite/Sulfite reductase N-terminal domain-like"/>
    <property type="match status" value="2"/>
</dbReference>
<name>A0ABS7A8K9_9PROT</name>
<keyword evidence="5" id="KW-0560">Oxidoreductase</keyword>
<evidence type="ECO:0000256" key="5">
    <source>
        <dbReference type="ARBA" id="ARBA00023002"/>
    </source>
</evidence>
<accession>A0ABS7A8K9</accession>
<dbReference type="InterPro" id="IPR006067">
    <property type="entry name" value="NO2/SO3_Rdtase_4Fe4S_dom"/>
</dbReference>
<dbReference type="Proteomes" id="UP001196565">
    <property type="component" value="Unassembled WGS sequence"/>
</dbReference>
<dbReference type="PANTHER" id="PTHR32439">
    <property type="entry name" value="FERREDOXIN--NITRITE REDUCTASE, CHLOROPLASTIC"/>
    <property type="match status" value="1"/>
</dbReference>
<reference evidence="11 12" key="1">
    <citation type="submission" date="2021-07" db="EMBL/GenBank/DDBJ databases">
        <authorList>
            <person name="So Y."/>
        </authorList>
    </citation>
    <scope>NUCLEOTIDE SEQUENCE [LARGE SCALE GENOMIC DNA]</scope>
    <source>
        <strain evidence="11 12">HJA6</strain>
    </source>
</reference>
<evidence type="ECO:0000256" key="4">
    <source>
        <dbReference type="ARBA" id="ARBA00022723"/>
    </source>
</evidence>
<dbReference type="SUPFAM" id="SSF56014">
    <property type="entry name" value="Nitrite and sulphite reductase 4Fe-4S domain-like"/>
    <property type="match status" value="2"/>
</dbReference>
<feature type="region of interest" description="Disordered" evidence="8">
    <location>
        <begin position="25"/>
        <end position="48"/>
    </location>
</feature>
<evidence type="ECO:0000256" key="7">
    <source>
        <dbReference type="ARBA" id="ARBA00023014"/>
    </source>
</evidence>
<evidence type="ECO:0000256" key="2">
    <source>
        <dbReference type="ARBA" id="ARBA00022485"/>
    </source>
</evidence>
<evidence type="ECO:0000259" key="9">
    <source>
        <dbReference type="Pfam" id="PF01077"/>
    </source>
</evidence>
<dbReference type="RefSeq" id="WP_219763258.1">
    <property type="nucleotide sequence ID" value="NZ_JAHYBZ010000004.1"/>
</dbReference>
<dbReference type="InterPro" id="IPR036136">
    <property type="entry name" value="Nit/Sulf_reduc_fer-like_dom_sf"/>
</dbReference>
<dbReference type="Gene3D" id="3.90.480.10">
    <property type="entry name" value="Sulfite Reductase Hemoprotein,Domain 2"/>
    <property type="match status" value="1"/>
</dbReference>
<dbReference type="EMBL" id="JAHYBZ010000004">
    <property type="protein sequence ID" value="MBW6398641.1"/>
    <property type="molecule type" value="Genomic_DNA"/>
</dbReference>
<evidence type="ECO:0000313" key="11">
    <source>
        <dbReference type="EMBL" id="MBW6398641.1"/>
    </source>
</evidence>
<keyword evidence="7" id="KW-0411">Iron-sulfur</keyword>
<dbReference type="NCBIfam" id="NF007126">
    <property type="entry name" value="PRK09567.1"/>
    <property type="match status" value="1"/>
</dbReference>
<dbReference type="InterPro" id="IPR012798">
    <property type="entry name" value="Cbl_synth_CobG-like"/>
</dbReference>
<gene>
    <name evidence="11" type="ORF">KPL78_12320</name>
</gene>
<organism evidence="11 12">
    <name type="scientific">Roseomonas alba</name>
    <dbReference type="NCBI Taxonomy" id="2846776"/>
    <lineage>
        <taxon>Bacteria</taxon>
        <taxon>Pseudomonadati</taxon>
        <taxon>Pseudomonadota</taxon>
        <taxon>Alphaproteobacteria</taxon>
        <taxon>Acetobacterales</taxon>
        <taxon>Roseomonadaceae</taxon>
        <taxon>Roseomonas</taxon>
    </lineage>
</organism>
<evidence type="ECO:0000313" key="12">
    <source>
        <dbReference type="Proteomes" id="UP001196565"/>
    </source>
</evidence>
<evidence type="ECO:0000256" key="6">
    <source>
        <dbReference type="ARBA" id="ARBA00023004"/>
    </source>
</evidence>
<keyword evidence="4" id="KW-0479">Metal-binding</keyword>
<keyword evidence="6" id="KW-0408">Iron</keyword>
<comment type="caution">
    <text evidence="11">The sequence shown here is derived from an EMBL/GenBank/DDBJ whole genome shotgun (WGS) entry which is preliminary data.</text>
</comment>
<feature type="domain" description="Nitrite/Sulfite reductase ferredoxin-like" evidence="10">
    <location>
        <begin position="113"/>
        <end position="167"/>
    </location>
</feature>
<dbReference type="NCBIfam" id="TIGR02435">
    <property type="entry name" value="CobG"/>
    <property type="match status" value="1"/>
</dbReference>
<comment type="similarity">
    <text evidence="1">Belongs to the nitrite and sulfite reductase 4Fe-4S domain family.</text>
</comment>
<feature type="domain" description="Nitrite/sulphite reductase 4Fe-4S" evidence="9">
    <location>
        <begin position="182"/>
        <end position="334"/>
    </location>
</feature>
<dbReference type="Gene3D" id="3.30.413.10">
    <property type="entry name" value="Sulfite Reductase Hemoprotein, domain 1"/>
    <property type="match status" value="2"/>
</dbReference>
<dbReference type="Pfam" id="PF01077">
    <property type="entry name" value="NIR_SIR"/>
    <property type="match status" value="2"/>
</dbReference>
<keyword evidence="2" id="KW-0004">4Fe-4S</keyword>
<evidence type="ECO:0000259" key="10">
    <source>
        <dbReference type="Pfam" id="PF03460"/>
    </source>
</evidence>
<feature type="domain" description="Nitrite/sulphite reductase 4Fe-4S" evidence="9">
    <location>
        <begin position="438"/>
        <end position="551"/>
    </location>
</feature>
<dbReference type="InterPro" id="IPR006066">
    <property type="entry name" value="NO2/SO3_Rdtase_FeS/sirohaem_BS"/>
</dbReference>
<dbReference type="PANTHER" id="PTHR32439:SF0">
    <property type="entry name" value="FERREDOXIN--NITRITE REDUCTASE, CHLOROPLASTIC"/>
    <property type="match status" value="1"/>
</dbReference>
<dbReference type="InterPro" id="IPR005117">
    <property type="entry name" value="NiRdtase/SiRdtase_haem-b_fer"/>
</dbReference>
<proteinExistence type="inferred from homology"/>
<dbReference type="PROSITE" id="PS00365">
    <property type="entry name" value="NIR_SIR"/>
    <property type="match status" value="1"/>
</dbReference>
<evidence type="ECO:0000256" key="1">
    <source>
        <dbReference type="ARBA" id="ARBA00010429"/>
    </source>
</evidence>
<evidence type="ECO:0000256" key="8">
    <source>
        <dbReference type="SAM" id="MobiDB-lite"/>
    </source>
</evidence>
<evidence type="ECO:0000256" key="3">
    <source>
        <dbReference type="ARBA" id="ARBA00022617"/>
    </source>
</evidence>
<dbReference type="InterPro" id="IPR045854">
    <property type="entry name" value="NO2/SO3_Rdtase_4Fe4S_sf"/>
</dbReference>
<dbReference type="PRINTS" id="PR00397">
    <property type="entry name" value="SIROHAEM"/>
</dbReference>
<feature type="compositionally biased region" description="Gly residues" evidence="8">
    <location>
        <begin position="32"/>
        <end position="44"/>
    </location>
</feature>
<dbReference type="Pfam" id="PF03460">
    <property type="entry name" value="NIR_SIR_ferr"/>
    <property type="match status" value="2"/>
</dbReference>
<feature type="domain" description="Nitrite/Sulfite reductase ferredoxin-like" evidence="10">
    <location>
        <begin position="358"/>
        <end position="424"/>
    </location>
</feature>